<feature type="chain" id="PRO_5013348297" evidence="1">
    <location>
        <begin position="31"/>
        <end position="137"/>
    </location>
</feature>
<dbReference type="InterPro" id="IPR000560">
    <property type="entry name" value="His_Pase_clade-2"/>
</dbReference>
<comment type="caution">
    <text evidence="2">The sequence shown here is derived from an EMBL/GenBank/DDBJ whole genome shotgun (WGS) entry which is preliminary data.</text>
</comment>
<evidence type="ECO:0000313" key="2">
    <source>
        <dbReference type="EMBL" id="OXU31661.1"/>
    </source>
</evidence>
<keyword evidence="3" id="KW-1185">Reference proteome</keyword>
<dbReference type="Gene3D" id="3.40.50.1240">
    <property type="entry name" value="Phosphoglycerate mutase-like"/>
    <property type="match status" value="1"/>
</dbReference>
<dbReference type="CDD" id="cd07061">
    <property type="entry name" value="HP_HAP_like"/>
    <property type="match status" value="1"/>
</dbReference>
<proteinExistence type="predicted"/>
<protein>
    <submittedName>
        <fullName evidence="2">Uncharacterized protein</fullName>
    </submittedName>
</protein>
<evidence type="ECO:0000313" key="3">
    <source>
        <dbReference type="Proteomes" id="UP000215335"/>
    </source>
</evidence>
<evidence type="ECO:0000256" key="1">
    <source>
        <dbReference type="SAM" id="SignalP"/>
    </source>
</evidence>
<dbReference type="AlphaFoldDB" id="A0A232FLN8"/>
<dbReference type="Proteomes" id="UP000215335">
    <property type="component" value="Unassembled WGS sequence"/>
</dbReference>
<reference evidence="2 3" key="1">
    <citation type="journal article" date="2017" name="Curr. Biol.">
        <title>The Evolution of Venom by Co-option of Single-Copy Genes.</title>
        <authorList>
            <person name="Martinson E.O."/>
            <person name="Mrinalini"/>
            <person name="Kelkar Y.D."/>
            <person name="Chang C.H."/>
            <person name="Werren J.H."/>
        </authorList>
    </citation>
    <scope>NUCLEOTIDE SEQUENCE [LARGE SCALE GENOMIC DNA]</scope>
    <source>
        <strain evidence="2 3">Alberta</strain>
        <tissue evidence="2">Whole body</tissue>
    </source>
</reference>
<dbReference type="EMBL" id="NNAY01000039">
    <property type="protein sequence ID" value="OXU31661.1"/>
    <property type="molecule type" value="Genomic_DNA"/>
</dbReference>
<feature type="signal peptide" evidence="1">
    <location>
        <begin position="1"/>
        <end position="30"/>
    </location>
</feature>
<dbReference type="InterPro" id="IPR029033">
    <property type="entry name" value="His_PPase_superfam"/>
</dbReference>
<dbReference type="SUPFAM" id="SSF53254">
    <property type="entry name" value="Phosphoglycerate mutase-like"/>
    <property type="match status" value="1"/>
</dbReference>
<sequence>SVQKCVTMVGGRHSLWLCALLIIGYSGCDSSPGNLRLELVQVVSAQRRTGKLQEYRLGEMLRKRYTEFLNRTYKPEHVYAYSSNFDRTKMSLQPVHASLFPPTPELTWRKDLYWMPIPIHYLPKKLDPFFYSHTCPK</sequence>
<dbReference type="GO" id="GO:0016791">
    <property type="term" value="F:phosphatase activity"/>
    <property type="evidence" value="ECO:0007669"/>
    <property type="project" value="UniProtKB-ARBA"/>
</dbReference>
<accession>A0A232FLN8</accession>
<name>A0A232FLN8_9HYME</name>
<keyword evidence="1" id="KW-0732">Signal</keyword>
<feature type="non-terminal residue" evidence="2">
    <location>
        <position position="1"/>
    </location>
</feature>
<gene>
    <name evidence="2" type="ORF">TSAR_000702</name>
</gene>
<organism evidence="2 3">
    <name type="scientific">Trichomalopsis sarcophagae</name>
    <dbReference type="NCBI Taxonomy" id="543379"/>
    <lineage>
        <taxon>Eukaryota</taxon>
        <taxon>Metazoa</taxon>
        <taxon>Ecdysozoa</taxon>
        <taxon>Arthropoda</taxon>
        <taxon>Hexapoda</taxon>
        <taxon>Insecta</taxon>
        <taxon>Pterygota</taxon>
        <taxon>Neoptera</taxon>
        <taxon>Endopterygota</taxon>
        <taxon>Hymenoptera</taxon>
        <taxon>Apocrita</taxon>
        <taxon>Proctotrupomorpha</taxon>
        <taxon>Chalcidoidea</taxon>
        <taxon>Pteromalidae</taxon>
        <taxon>Pteromalinae</taxon>
        <taxon>Trichomalopsis</taxon>
    </lineage>
</organism>
<dbReference type="OrthoDB" id="258392at2759"/>
<dbReference type="STRING" id="543379.A0A232FLN8"/>
<dbReference type="Pfam" id="PF00328">
    <property type="entry name" value="His_Phos_2"/>
    <property type="match status" value="1"/>
</dbReference>